<accession>A0A1X7U4E9</accession>
<evidence type="ECO:0000313" key="1">
    <source>
        <dbReference type="EnsemblMetazoa" id="Aqu2.1.22615_001"/>
    </source>
</evidence>
<organism evidence="1">
    <name type="scientific">Amphimedon queenslandica</name>
    <name type="common">Sponge</name>
    <dbReference type="NCBI Taxonomy" id="400682"/>
    <lineage>
        <taxon>Eukaryota</taxon>
        <taxon>Metazoa</taxon>
        <taxon>Porifera</taxon>
        <taxon>Demospongiae</taxon>
        <taxon>Heteroscleromorpha</taxon>
        <taxon>Haplosclerida</taxon>
        <taxon>Niphatidae</taxon>
        <taxon>Amphimedon</taxon>
    </lineage>
</organism>
<sequence>MLNKNSQFRRNLSYCLHCYGLKINKALKTGIYILLKTLRGNVGQTVAEMLEKINV</sequence>
<proteinExistence type="predicted"/>
<name>A0A1X7U4E9_AMPQE</name>
<reference evidence="1" key="1">
    <citation type="submission" date="2017-05" db="UniProtKB">
        <authorList>
            <consortium name="EnsemblMetazoa"/>
        </authorList>
    </citation>
    <scope>IDENTIFICATION</scope>
</reference>
<dbReference type="AlphaFoldDB" id="A0A1X7U4E9"/>
<dbReference type="InParanoid" id="A0A1X7U4E9"/>
<protein>
    <submittedName>
        <fullName evidence="1">Uncharacterized protein</fullName>
    </submittedName>
</protein>
<dbReference type="EnsemblMetazoa" id="Aqu2.1.22615_001">
    <property type="protein sequence ID" value="Aqu2.1.22615_001"/>
    <property type="gene ID" value="Aqu2.1.22615"/>
</dbReference>